<keyword evidence="3" id="KW-1185">Reference proteome</keyword>
<dbReference type="SMART" id="SM00849">
    <property type="entry name" value="Lactamase_B"/>
    <property type="match status" value="1"/>
</dbReference>
<dbReference type="PANTHER" id="PTHR42951:SF14">
    <property type="entry name" value="METALLO-BETA-LACTAMASE SUPERFAMILY PROTEIN"/>
    <property type="match status" value="1"/>
</dbReference>
<dbReference type="Gene3D" id="3.60.15.10">
    <property type="entry name" value="Ribonuclease Z/Hydroxyacylglutathione hydrolase-like"/>
    <property type="match status" value="1"/>
</dbReference>
<dbReference type="SUPFAM" id="SSF56281">
    <property type="entry name" value="Metallo-hydrolase/oxidoreductase"/>
    <property type="match status" value="1"/>
</dbReference>
<evidence type="ECO:0000313" key="3">
    <source>
        <dbReference type="Proteomes" id="UP000006461"/>
    </source>
</evidence>
<organism evidence="2 3">
    <name type="scientific">Modestobacter italicus (strain DSM 44449 / CECT 9708 / BC 501)</name>
    <dbReference type="NCBI Taxonomy" id="2732864"/>
    <lineage>
        <taxon>Bacteria</taxon>
        <taxon>Bacillati</taxon>
        <taxon>Actinomycetota</taxon>
        <taxon>Actinomycetes</taxon>
        <taxon>Geodermatophilales</taxon>
        <taxon>Geodermatophilaceae</taxon>
        <taxon>Modestobacter</taxon>
    </lineage>
</organism>
<dbReference type="Proteomes" id="UP000006461">
    <property type="component" value="Chromosome"/>
</dbReference>
<dbReference type="InterPro" id="IPR050855">
    <property type="entry name" value="NDM-1-like"/>
</dbReference>
<dbReference type="InterPro" id="IPR036866">
    <property type="entry name" value="RibonucZ/Hydroxyglut_hydro"/>
</dbReference>
<dbReference type="KEGG" id="mmar:MODMU_0516"/>
<dbReference type="Pfam" id="PF00753">
    <property type="entry name" value="Lactamase_B"/>
    <property type="match status" value="1"/>
</dbReference>
<proteinExistence type="predicted"/>
<evidence type="ECO:0000259" key="1">
    <source>
        <dbReference type="SMART" id="SM00849"/>
    </source>
</evidence>
<dbReference type="OrthoDB" id="2971563at2"/>
<evidence type="ECO:0000313" key="2">
    <source>
        <dbReference type="EMBL" id="CCH85973.1"/>
    </source>
</evidence>
<sequence length="246" mass="25551">MNRSDVQQVADGVFRVDGGIVNWYLLRDGRDLTLVDAGYPGNAGDVESSIRLLGHDPGDVRALLVTHAHADHIGAAGPLHARYGTPAFCSAAEVPHARREFLEQVTPVQVLANAWRPGVLPWAVRAVRLGGTTASAVPHAQPFPGPGPLDLPGGPVPVPTPGHTCGHSAFLLPAVGAVLTGDGLVTGHPTSRRRGPQLLPGFFDHDRTATVAALAPLAELDADLVLPGHGEPWRGPVAHAVASAQA</sequence>
<dbReference type="HOGENOM" id="CLU_030571_2_3_11"/>
<reference evidence="2 3" key="1">
    <citation type="journal article" date="2012" name="J. Bacteriol.">
        <title>Genome Sequence of Radiation-Resistant Modestobacter marinus Strain BC501, a Representative Actinobacterium That Thrives on Calcareous Stone Surfaces.</title>
        <authorList>
            <person name="Normand P."/>
            <person name="Gury J."/>
            <person name="Pujic P."/>
            <person name="Chouaia B."/>
            <person name="Crotti E."/>
            <person name="Brusetti L."/>
            <person name="Daffonchio D."/>
            <person name="Vacherie B."/>
            <person name="Barbe V."/>
            <person name="Medigue C."/>
            <person name="Calteau A."/>
            <person name="Ghodhbane-Gtari F."/>
            <person name="Essoussi I."/>
            <person name="Nouioui I."/>
            <person name="Abbassi-Ghozzi I."/>
            <person name="Gtari M."/>
        </authorList>
    </citation>
    <scope>NUCLEOTIDE SEQUENCE [LARGE SCALE GENOMIC DNA]</scope>
    <source>
        <strain evidence="3">BC 501</strain>
    </source>
</reference>
<dbReference type="AlphaFoldDB" id="I4ERG0"/>
<dbReference type="PANTHER" id="PTHR42951">
    <property type="entry name" value="METALLO-BETA-LACTAMASE DOMAIN-CONTAINING"/>
    <property type="match status" value="1"/>
</dbReference>
<dbReference type="PATRIC" id="fig|477641.3.peg.484"/>
<dbReference type="EMBL" id="FO203431">
    <property type="protein sequence ID" value="CCH85973.1"/>
    <property type="molecule type" value="Genomic_DNA"/>
</dbReference>
<accession>I4ERG0</accession>
<feature type="domain" description="Metallo-beta-lactamase" evidence="1">
    <location>
        <begin position="20"/>
        <end position="229"/>
    </location>
</feature>
<dbReference type="InterPro" id="IPR001279">
    <property type="entry name" value="Metallo-B-lactamas"/>
</dbReference>
<dbReference type="eggNOG" id="COG0491">
    <property type="taxonomic scope" value="Bacteria"/>
</dbReference>
<gene>
    <name evidence="2" type="ordered locus">MODMU_0516</name>
</gene>
<protein>
    <recommendedName>
        <fullName evidence="1">Metallo-beta-lactamase domain-containing protein</fullName>
    </recommendedName>
</protein>
<name>I4ERG0_MODI5</name>
<dbReference type="OMA" id="NTNWVIL"/>